<feature type="non-terminal residue" evidence="1">
    <location>
        <position position="97"/>
    </location>
</feature>
<protein>
    <submittedName>
        <fullName evidence="1">Uncharacterized protein</fullName>
    </submittedName>
</protein>
<reference evidence="1" key="1">
    <citation type="journal article" date="2019" name="Sci. Rep.">
        <title>Draft genome of Tanacetum cinerariifolium, the natural source of mosquito coil.</title>
        <authorList>
            <person name="Yamashiro T."/>
            <person name="Shiraishi A."/>
            <person name="Satake H."/>
            <person name="Nakayama K."/>
        </authorList>
    </citation>
    <scope>NUCLEOTIDE SEQUENCE</scope>
</reference>
<dbReference type="EMBL" id="BKCJ011808820">
    <property type="protein sequence ID" value="GFD54673.1"/>
    <property type="molecule type" value="Genomic_DNA"/>
</dbReference>
<proteinExistence type="predicted"/>
<sequence length="97" mass="10600">RQRSVFAFPEHRVGQDLSRLHIRLGVEEAKAVAQQFFSVIGSIFHRGGAKYCRDQSMAVAQGRGDHAVARCLGMSGFQAVHGLIPPQQQIAIGLAYP</sequence>
<organism evidence="1">
    <name type="scientific">Tanacetum cinerariifolium</name>
    <name type="common">Dalmatian daisy</name>
    <name type="synonym">Chrysanthemum cinerariifolium</name>
    <dbReference type="NCBI Taxonomy" id="118510"/>
    <lineage>
        <taxon>Eukaryota</taxon>
        <taxon>Viridiplantae</taxon>
        <taxon>Streptophyta</taxon>
        <taxon>Embryophyta</taxon>
        <taxon>Tracheophyta</taxon>
        <taxon>Spermatophyta</taxon>
        <taxon>Magnoliopsida</taxon>
        <taxon>eudicotyledons</taxon>
        <taxon>Gunneridae</taxon>
        <taxon>Pentapetalae</taxon>
        <taxon>asterids</taxon>
        <taxon>campanulids</taxon>
        <taxon>Asterales</taxon>
        <taxon>Asteraceae</taxon>
        <taxon>Asteroideae</taxon>
        <taxon>Anthemideae</taxon>
        <taxon>Anthemidinae</taxon>
        <taxon>Tanacetum</taxon>
    </lineage>
</organism>
<name>A0A699X6I5_TANCI</name>
<accession>A0A699X6I5</accession>
<gene>
    <name evidence="1" type="ORF">Tci_926642</name>
</gene>
<dbReference type="AlphaFoldDB" id="A0A699X6I5"/>
<evidence type="ECO:0000313" key="1">
    <source>
        <dbReference type="EMBL" id="GFD54673.1"/>
    </source>
</evidence>
<comment type="caution">
    <text evidence="1">The sequence shown here is derived from an EMBL/GenBank/DDBJ whole genome shotgun (WGS) entry which is preliminary data.</text>
</comment>
<feature type="non-terminal residue" evidence="1">
    <location>
        <position position="1"/>
    </location>
</feature>